<reference evidence="2 3" key="1">
    <citation type="submission" date="2021-06" db="EMBL/GenBank/DDBJ databases">
        <title>Caerostris extrusa draft genome.</title>
        <authorList>
            <person name="Kono N."/>
            <person name="Arakawa K."/>
        </authorList>
    </citation>
    <scope>NUCLEOTIDE SEQUENCE [LARGE SCALE GENOMIC DNA]</scope>
</reference>
<evidence type="ECO:0000256" key="1">
    <source>
        <dbReference type="SAM" id="MobiDB-lite"/>
    </source>
</evidence>
<dbReference type="Proteomes" id="UP001054945">
    <property type="component" value="Unassembled WGS sequence"/>
</dbReference>
<sequence length="183" mass="20489">MEGNPEITTDSLSEQQCPVGINDGRQGESETNCAVIRGNIIDKRDISGTSGLICGSQHKECSYCAASLDHVIIKIPKRHAFHGSMLLIYTLFQTDTLQPQALFGKGFLSMQTSLRRFIFSFYVSRASWTGILQCDMRLLSLHMFFVAFECIEDRRQAFPKMKTFGSGWNDNILGMRSASCTIV</sequence>
<comment type="caution">
    <text evidence="2">The sequence shown here is derived from an EMBL/GenBank/DDBJ whole genome shotgun (WGS) entry which is preliminary data.</text>
</comment>
<keyword evidence="3" id="KW-1185">Reference proteome</keyword>
<protein>
    <submittedName>
        <fullName evidence="2">Uncharacterized protein</fullName>
    </submittedName>
</protein>
<dbReference type="AlphaFoldDB" id="A0AAV4XVF0"/>
<accession>A0AAV4XVF0</accession>
<evidence type="ECO:0000313" key="2">
    <source>
        <dbReference type="EMBL" id="GIY99026.1"/>
    </source>
</evidence>
<gene>
    <name evidence="2" type="ORF">CEXT_216171</name>
</gene>
<feature type="region of interest" description="Disordered" evidence="1">
    <location>
        <begin position="1"/>
        <end position="26"/>
    </location>
</feature>
<evidence type="ECO:0000313" key="3">
    <source>
        <dbReference type="Proteomes" id="UP001054945"/>
    </source>
</evidence>
<name>A0AAV4XVF0_CAEEX</name>
<dbReference type="EMBL" id="BPLR01000994">
    <property type="protein sequence ID" value="GIY99026.1"/>
    <property type="molecule type" value="Genomic_DNA"/>
</dbReference>
<organism evidence="2 3">
    <name type="scientific">Caerostris extrusa</name>
    <name type="common">Bark spider</name>
    <name type="synonym">Caerostris bankana</name>
    <dbReference type="NCBI Taxonomy" id="172846"/>
    <lineage>
        <taxon>Eukaryota</taxon>
        <taxon>Metazoa</taxon>
        <taxon>Ecdysozoa</taxon>
        <taxon>Arthropoda</taxon>
        <taxon>Chelicerata</taxon>
        <taxon>Arachnida</taxon>
        <taxon>Araneae</taxon>
        <taxon>Araneomorphae</taxon>
        <taxon>Entelegynae</taxon>
        <taxon>Araneoidea</taxon>
        <taxon>Araneidae</taxon>
        <taxon>Caerostris</taxon>
    </lineage>
</organism>
<proteinExistence type="predicted"/>
<feature type="compositionally biased region" description="Polar residues" evidence="1">
    <location>
        <begin position="1"/>
        <end position="16"/>
    </location>
</feature>